<keyword evidence="2" id="KW-1185">Reference proteome</keyword>
<protein>
    <submittedName>
        <fullName evidence="1">Uncharacterized protein</fullName>
    </submittedName>
</protein>
<accession>S7U205</accession>
<dbReference type="Proteomes" id="UP000014977">
    <property type="component" value="Unassembled WGS sequence"/>
</dbReference>
<reference evidence="1 2" key="1">
    <citation type="journal article" date="2013" name="Genome Announc.">
        <title>Draft genome sequences for three mercury-methylating, sulfate-reducing bacteria.</title>
        <authorList>
            <person name="Brown S.D."/>
            <person name="Hurt R.A.Jr."/>
            <person name="Gilmour C.C."/>
            <person name="Elias D.A."/>
        </authorList>
    </citation>
    <scope>NUCLEOTIDE SEQUENCE [LARGE SCALE GENOMIC DNA]</scope>
    <source>
        <strain evidence="1 2">DSM 2059</strain>
    </source>
</reference>
<gene>
    <name evidence="1" type="ORF">dsmv_1368</name>
</gene>
<organism evidence="1 2">
    <name type="scientific">Desulfococcus multivorans DSM 2059</name>
    <dbReference type="NCBI Taxonomy" id="1121405"/>
    <lineage>
        <taxon>Bacteria</taxon>
        <taxon>Pseudomonadati</taxon>
        <taxon>Thermodesulfobacteriota</taxon>
        <taxon>Desulfobacteria</taxon>
        <taxon>Desulfobacterales</taxon>
        <taxon>Desulfococcaceae</taxon>
        <taxon>Desulfococcus</taxon>
    </lineage>
</organism>
<comment type="caution">
    <text evidence="1">The sequence shown here is derived from an EMBL/GenBank/DDBJ whole genome shotgun (WGS) entry which is preliminary data.</text>
</comment>
<dbReference type="EMBL" id="ATHJ01000057">
    <property type="protein sequence ID" value="EPR43342.1"/>
    <property type="molecule type" value="Genomic_DNA"/>
</dbReference>
<name>S7U205_DESML</name>
<evidence type="ECO:0000313" key="2">
    <source>
        <dbReference type="Proteomes" id="UP000014977"/>
    </source>
</evidence>
<dbReference type="AlphaFoldDB" id="S7U205"/>
<proteinExistence type="predicted"/>
<sequence length="306" mass="35202">MNPCDRSGFPEQKLAESVRRLFREGIRLNGAAWHFINSTFCHPSMKALENLLSDENNPEREPLFELIFFPDITQQAALEDEISEGGFADGDEARVLSQLTRPPLEARLIVPGEPDFLAIRVPEWATAAFLARLHIGKPVDARLAEAIDRFVPDTLRLGIRVGLRNARFAQTDKNVRFLCHFFKESAGLWDDFLAVVDYLTAFLDEIEDGMNIYKALSHRKRMLFRRLEEARRFEKQLERHNIETLMLQGARPPHIDKDQVRWKMAAIDRISQTVFGRIEPLGDDPVELVRISDDSFDIEDMIRSLS</sequence>
<evidence type="ECO:0000313" key="1">
    <source>
        <dbReference type="EMBL" id="EPR43342.1"/>
    </source>
</evidence>
<dbReference type="eggNOG" id="ENOG50330U5">
    <property type="taxonomic scope" value="Bacteria"/>
</dbReference>
<dbReference type="STRING" id="897.B2D07_08850"/>